<organism evidence="2 3">
    <name type="scientific">Globodera rostochiensis</name>
    <name type="common">Golden nematode worm</name>
    <name type="synonym">Heterodera rostochiensis</name>
    <dbReference type="NCBI Taxonomy" id="31243"/>
    <lineage>
        <taxon>Eukaryota</taxon>
        <taxon>Metazoa</taxon>
        <taxon>Ecdysozoa</taxon>
        <taxon>Nematoda</taxon>
        <taxon>Chromadorea</taxon>
        <taxon>Rhabditida</taxon>
        <taxon>Tylenchina</taxon>
        <taxon>Tylenchomorpha</taxon>
        <taxon>Tylenchoidea</taxon>
        <taxon>Heteroderidae</taxon>
        <taxon>Heteroderinae</taxon>
        <taxon>Globodera</taxon>
    </lineage>
</organism>
<dbReference type="Proteomes" id="UP000887572">
    <property type="component" value="Unplaced"/>
</dbReference>
<evidence type="ECO:0000313" key="3">
    <source>
        <dbReference type="WBParaSite" id="Gr19_v10_g10808.t1"/>
    </source>
</evidence>
<keyword evidence="1" id="KW-0732">Signal</keyword>
<sequence>MFKFLTIFIFFFIGVLITSDVGAKSVMKRDNAKVLVKRDLFESCLARYKYNDCSNRMKCCKKYGKRTCTC</sequence>
<proteinExistence type="predicted"/>
<evidence type="ECO:0000256" key="1">
    <source>
        <dbReference type="SAM" id="SignalP"/>
    </source>
</evidence>
<evidence type="ECO:0000313" key="2">
    <source>
        <dbReference type="Proteomes" id="UP000887572"/>
    </source>
</evidence>
<feature type="chain" id="PRO_5037180965" evidence="1">
    <location>
        <begin position="24"/>
        <end position="70"/>
    </location>
</feature>
<feature type="signal peptide" evidence="1">
    <location>
        <begin position="1"/>
        <end position="23"/>
    </location>
</feature>
<accession>A0A914GU64</accession>
<dbReference type="AlphaFoldDB" id="A0A914GU64"/>
<dbReference type="WBParaSite" id="Gr19_v10_g10808.t1">
    <property type="protein sequence ID" value="Gr19_v10_g10808.t1"/>
    <property type="gene ID" value="Gr19_v10_g10808"/>
</dbReference>
<protein>
    <submittedName>
        <fullName evidence="3">Uncharacterized protein</fullName>
    </submittedName>
</protein>
<keyword evidence="2" id="KW-1185">Reference proteome</keyword>
<reference evidence="3" key="1">
    <citation type="submission" date="2022-11" db="UniProtKB">
        <authorList>
            <consortium name="WormBaseParasite"/>
        </authorList>
    </citation>
    <scope>IDENTIFICATION</scope>
</reference>
<name>A0A914GU64_GLORO</name>